<sequence length="67" mass="7961">GGLGMYQDHITHISLTDEERTKYDQSARIFLLKAVAERSKFDLDPKPRKYMHCRKFMGVYHSVNEWD</sequence>
<evidence type="ECO:0000313" key="1">
    <source>
        <dbReference type="EMBL" id="KAG6966982.1"/>
    </source>
</evidence>
<dbReference type="Proteomes" id="UP000709295">
    <property type="component" value="Unassembled WGS sequence"/>
</dbReference>
<keyword evidence="2" id="KW-1185">Reference proteome</keyword>
<dbReference type="EMBL" id="JAENGY010000287">
    <property type="protein sequence ID" value="KAG6966982.1"/>
    <property type="molecule type" value="Genomic_DNA"/>
</dbReference>
<comment type="caution">
    <text evidence="1">The sequence shown here is derived from an EMBL/GenBank/DDBJ whole genome shotgun (WGS) entry which is preliminary data.</text>
</comment>
<reference evidence="1" key="1">
    <citation type="submission" date="2021-01" db="EMBL/GenBank/DDBJ databases">
        <title>Phytophthora aleatoria, a newly-described species from Pinus radiata is distinct from Phytophthora cactorum isolates based on comparative genomics.</title>
        <authorList>
            <person name="Mcdougal R."/>
            <person name="Panda P."/>
            <person name="Williams N."/>
            <person name="Studholme D.J."/>
        </authorList>
    </citation>
    <scope>NUCLEOTIDE SEQUENCE</scope>
    <source>
        <strain evidence="1">NZFS 4037</strain>
    </source>
</reference>
<protein>
    <submittedName>
        <fullName evidence="1">Uncharacterized protein</fullName>
    </submittedName>
</protein>
<feature type="non-terminal residue" evidence="1">
    <location>
        <position position="1"/>
    </location>
</feature>
<accession>A0A8J5MGX2</accession>
<name>A0A8J5MGX2_9STRA</name>
<proteinExistence type="predicted"/>
<organism evidence="1 2">
    <name type="scientific">Phytophthora aleatoria</name>
    <dbReference type="NCBI Taxonomy" id="2496075"/>
    <lineage>
        <taxon>Eukaryota</taxon>
        <taxon>Sar</taxon>
        <taxon>Stramenopiles</taxon>
        <taxon>Oomycota</taxon>
        <taxon>Peronosporomycetes</taxon>
        <taxon>Peronosporales</taxon>
        <taxon>Peronosporaceae</taxon>
        <taxon>Phytophthora</taxon>
    </lineage>
</organism>
<gene>
    <name evidence="1" type="ORF">JG688_00006526</name>
</gene>
<evidence type="ECO:0000313" key="2">
    <source>
        <dbReference type="Proteomes" id="UP000709295"/>
    </source>
</evidence>
<dbReference type="AlphaFoldDB" id="A0A8J5MGX2"/>